<dbReference type="PANTHER" id="PTHR47332">
    <property type="entry name" value="SET DOMAIN-CONTAINING PROTEIN 5"/>
    <property type="match status" value="1"/>
</dbReference>
<dbReference type="InterPro" id="IPR046341">
    <property type="entry name" value="SET_dom_sf"/>
</dbReference>
<protein>
    <recommendedName>
        <fullName evidence="3">SET domain-containing protein</fullName>
    </recommendedName>
</protein>
<dbReference type="Gene3D" id="2.170.270.10">
    <property type="entry name" value="SET domain"/>
    <property type="match status" value="1"/>
</dbReference>
<evidence type="ECO:0000313" key="2">
    <source>
        <dbReference type="Proteomes" id="UP001218218"/>
    </source>
</evidence>
<evidence type="ECO:0000313" key="1">
    <source>
        <dbReference type="EMBL" id="KAJ7337523.1"/>
    </source>
</evidence>
<dbReference type="AlphaFoldDB" id="A0AAD6ZUA3"/>
<dbReference type="Proteomes" id="UP001218218">
    <property type="component" value="Unassembled WGS sequence"/>
</dbReference>
<dbReference type="EMBL" id="JARIHO010000029">
    <property type="protein sequence ID" value="KAJ7337523.1"/>
    <property type="molecule type" value="Genomic_DNA"/>
</dbReference>
<accession>A0AAD6ZUA3</accession>
<keyword evidence="2" id="KW-1185">Reference proteome</keyword>
<name>A0AAD6ZUA3_9AGAR</name>
<comment type="caution">
    <text evidence="1">The sequence shown here is derived from an EMBL/GenBank/DDBJ whole genome shotgun (WGS) entry which is preliminary data.</text>
</comment>
<gene>
    <name evidence="1" type="ORF">DFH08DRAFT_255284</name>
</gene>
<sequence>MILGRLHRIPQGAELFRPYENFLAPRSERTQQLRERYGFDCACPSCSLPDDESQKSDAIRRLLQDDLTEIFGDEADSESREVFAAWLADVSLPDDHITAHGGNVLRLMRCDGAGLLGHRLLQFVRLWAYRKTLDKVAL</sequence>
<proteinExistence type="predicted"/>
<dbReference type="InterPro" id="IPR053185">
    <property type="entry name" value="SET_domain_protein"/>
</dbReference>
<dbReference type="SUPFAM" id="SSF82199">
    <property type="entry name" value="SET domain"/>
    <property type="match status" value="1"/>
</dbReference>
<evidence type="ECO:0008006" key="3">
    <source>
        <dbReference type="Google" id="ProtNLM"/>
    </source>
</evidence>
<dbReference type="PANTHER" id="PTHR47332:SF4">
    <property type="entry name" value="SET DOMAIN-CONTAINING PROTEIN 5"/>
    <property type="match status" value="1"/>
</dbReference>
<organism evidence="1 2">
    <name type="scientific">Mycena albidolilacea</name>
    <dbReference type="NCBI Taxonomy" id="1033008"/>
    <lineage>
        <taxon>Eukaryota</taxon>
        <taxon>Fungi</taxon>
        <taxon>Dikarya</taxon>
        <taxon>Basidiomycota</taxon>
        <taxon>Agaricomycotina</taxon>
        <taxon>Agaricomycetes</taxon>
        <taxon>Agaricomycetidae</taxon>
        <taxon>Agaricales</taxon>
        <taxon>Marasmiineae</taxon>
        <taxon>Mycenaceae</taxon>
        <taxon>Mycena</taxon>
    </lineage>
</organism>
<reference evidence="1" key="1">
    <citation type="submission" date="2023-03" db="EMBL/GenBank/DDBJ databases">
        <title>Massive genome expansion in bonnet fungi (Mycena s.s.) driven by repeated elements and novel gene families across ecological guilds.</title>
        <authorList>
            <consortium name="Lawrence Berkeley National Laboratory"/>
            <person name="Harder C.B."/>
            <person name="Miyauchi S."/>
            <person name="Viragh M."/>
            <person name="Kuo A."/>
            <person name="Thoen E."/>
            <person name="Andreopoulos B."/>
            <person name="Lu D."/>
            <person name="Skrede I."/>
            <person name="Drula E."/>
            <person name="Henrissat B."/>
            <person name="Morin E."/>
            <person name="Kohler A."/>
            <person name="Barry K."/>
            <person name="LaButti K."/>
            <person name="Morin E."/>
            <person name="Salamov A."/>
            <person name="Lipzen A."/>
            <person name="Mereny Z."/>
            <person name="Hegedus B."/>
            <person name="Baldrian P."/>
            <person name="Stursova M."/>
            <person name="Weitz H."/>
            <person name="Taylor A."/>
            <person name="Grigoriev I.V."/>
            <person name="Nagy L.G."/>
            <person name="Martin F."/>
            <person name="Kauserud H."/>
        </authorList>
    </citation>
    <scope>NUCLEOTIDE SEQUENCE</scope>
    <source>
        <strain evidence="1">CBHHK002</strain>
    </source>
</reference>